<dbReference type="InterPro" id="IPR011701">
    <property type="entry name" value="MFS"/>
</dbReference>
<comment type="subcellular location">
    <subcellularLocation>
        <location evidence="2">Membrane</location>
        <topology evidence="2">Multi-pass membrane protein</topology>
    </subcellularLocation>
</comment>
<evidence type="ECO:0000256" key="8">
    <source>
        <dbReference type="SAM" id="Phobius"/>
    </source>
</evidence>
<dbReference type="Pfam" id="PF07690">
    <property type="entry name" value="MFS_1"/>
    <property type="match status" value="1"/>
</dbReference>
<dbReference type="InterPro" id="IPR001958">
    <property type="entry name" value="Tet-R_TetA/multi-R_MdtG-like"/>
</dbReference>
<keyword evidence="4" id="KW-0813">Transport</keyword>
<evidence type="ECO:0000256" key="3">
    <source>
        <dbReference type="ARBA" id="ARBA00007520"/>
    </source>
</evidence>
<dbReference type="PROSITE" id="PS50850">
    <property type="entry name" value="MFS"/>
    <property type="match status" value="1"/>
</dbReference>
<feature type="transmembrane region" description="Helical" evidence="8">
    <location>
        <begin position="21"/>
        <end position="43"/>
    </location>
</feature>
<dbReference type="InterPro" id="IPR036259">
    <property type="entry name" value="MFS_trans_sf"/>
</dbReference>
<feature type="domain" description="Major facilitator superfamily (MFS) profile" evidence="9">
    <location>
        <begin position="25"/>
        <end position="416"/>
    </location>
</feature>
<dbReference type="PROSITE" id="PS00216">
    <property type="entry name" value="SUGAR_TRANSPORT_1"/>
    <property type="match status" value="1"/>
</dbReference>
<reference evidence="10" key="1">
    <citation type="journal article" date="2020" name="mSystems">
        <title>Genome- and Community-Level Interaction Insights into Carbon Utilization and Element Cycling Functions of Hydrothermarchaeota in Hydrothermal Sediment.</title>
        <authorList>
            <person name="Zhou Z."/>
            <person name="Liu Y."/>
            <person name="Xu W."/>
            <person name="Pan J."/>
            <person name="Luo Z.H."/>
            <person name="Li M."/>
        </authorList>
    </citation>
    <scope>NUCLEOTIDE SEQUENCE</scope>
    <source>
        <strain evidence="10">SpSt-997</strain>
    </source>
</reference>
<accession>A0A8J4HCA2</accession>
<dbReference type="PANTHER" id="PTHR23504">
    <property type="entry name" value="MAJOR FACILITATOR SUPERFAMILY DOMAIN-CONTAINING PROTEIN 10"/>
    <property type="match status" value="1"/>
</dbReference>
<comment type="caution">
    <text evidence="10">The sequence shown here is derived from an EMBL/GenBank/DDBJ whole genome shotgun (WGS) entry which is preliminary data.</text>
</comment>
<comment type="similarity">
    <text evidence="3">Belongs to the major facilitator superfamily. TCR/Tet family.</text>
</comment>
<feature type="transmembrane region" description="Helical" evidence="8">
    <location>
        <begin position="267"/>
        <end position="285"/>
    </location>
</feature>
<feature type="transmembrane region" description="Helical" evidence="8">
    <location>
        <begin position="297"/>
        <end position="316"/>
    </location>
</feature>
<gene>
    <name evidence="10" type="ORF">ENY07_10630</name>
</gene>
<evidence type="ECO:0000256" key="5">
    <source>
        <dbReference type="ARBA" id="ARBA00022692"/>
    </source>
</evidence>
<dbReference type="EMBL" id="DTQM01000203">
    <property type="protein sequence ID" value="HGC43658.1"/>
    <property type="molecule type" value="Genomic_DNA"/>
</dbReference>
<dbReference type="InterPro" id="IPR020846">
    <property type="entry name" value="MFS_dom"/>
</dbReference>
<evidence type="ECO:0000256" key="4">
    <source>
        <dbReference type="ARBA" id="ARBA00022448"/>
    </source>
</evidence>
<keyword evidence="7 8" id="KW-0472">Membrane</keyword>
<evidence type="ECO:0000259" key="9">
    <source>
        <dbReference type="PROSITE" id="PS50850"/>
    </source>
</evidence>
<organism evidence="10">
    <name type="scientific">Acidicaldus sp</name>
    <dbReference type="NCBI Taxonomy" id="1872105"/>
    <lineage>
        <taxon>Bacteria</taxon>
        <taxon>Pseudomonadati</taxon>
        <taxon>Pseudomonadota</taxon>
        <taxon>Alphaproteobacteria</taxon>
        <taxon>Acetobacterales</taxon>
        <taxon>Acetobacteraceae</taxon>
        <taxon>Acidicaldus</taxon>
    </lineage>
</organism>
<dbReference type="Gene3D" id="1.20.1250.20">
    <property type="entry name" value="MFS general substrate transporter like domains"/>
    <property type="match status" value="1"/>
</dbReference>
<feature type="transmembrane region" description="Helical" evidence="8">
    <location>
        <begin position="354"/>
        <end position="379"/>
    </location>
</feature>
<proteinExistence type="inferred from homology"/>
<feature type="transmembrane region" description="Helical" evidence="8">
    <location>
        <begin position="180"/>
        <end position="198"/>
    </location>
</feature>
<evidence type="ECO:0000256" key="7">
    <source>
        <dbReference type="ARBA" id="ARBA00023136"/>
    </source>
</evidence>
<evidence type="ECO:0000313" key="10">
    <source>
        <dbReference type="EMBL" id="HGC43658.1"/>
    </source>
</evidence>
<protein>
    <submittedName>
        <fullName evidence="10">MFS transporter</fullName>
    </submittedName>
</protein>
<feature type="transmembrane region" description="Helical" evidence="8">
    <location>
        <begin position="150"/>
        <end position="174"/>
    </location>
</feature>
<dbReference type="PANTHER" id="PTHR23504:SF15">
    <property type="entry name" value="MAJOR FACILITATOR SUPERFAMILY (MFS) PROFILE DOMAIN-CONTAINING PROTEIN"/>
    <property type="match status" value="1"/>
</dbReference>
<dbReference type="SUPFAM" id="SSF103473">
    <property type="entry name" value="MFS general substrate transporter"/>
    <property type="match status" value="1"/>
</dbReference>
<evidence type="ECO:0000256" key="1">
    <source>
        <dbReference type="ARBA" id="ARBA00003279"/>
    </source>
</evidence>
<dbReference type="AlphaFoldDB" id="A0A8J4HCA2"/>
<feature type="transmembrane region" description="Helical" evidence="8">
    <location>
        <begin position="92"/>
        <end position="109"/>
    </location>
</feature>
<evidence type="ECO:0000256" key="6">
    <source>
        <dbReference type="ARBA" id="ARBA00022989"/>
    </source>
</evidence>
<dbReference type="GO" id="GO:0016020">
    <property type="term" value="C:membrane"/>
    <property type="evidence" value="ECO:0007669"/>
    <property type="project" value="UniProtKB-SubCell"/>
</dbReference>
<feature type="transmembrane region" description="Helical" evidence="8">
    <location>
        <begin position="115"/>
        <end position="138"/>
    </location>
</feature>
<feature type="transmembrane region" description="Helical" evidence="8">
    <location>
        <begin position="58"/>
        <end position="80"/>
    </location>
</feature>
<evidence type="ECO:0000256" key="2">
    <source>
        <dbReference type="ARBA" id="ARBA00004141"/>
    </source>
</evidence>
<comment type="function">
    <text evidence="1">Resistance to tetracycline by an active tetracycline efflux. This is an energy-dependent process that decreases the accumulation of the antibiotic in whole cells. This protein functions as a metal-tetracycline/H(+) antiporter.</text>
</comment>
<dbReference type="PRINTS" id="PR01035">
    <property type="entry name" value="TCRTETA"/>
</dbReference>
<keyword evidence="6 8" id="KW-1133">Transmembrane helix</keyword>
<sequence>MRPRRRARRRPAGVRAARQPAVGFALALLAIDALGFGLVIPIVPQLVLQLMGGDASHAAFWVGILATSFSAMQFVFAPVLGGLSDRFGRRPVMLLSVLGLGLDYLILAASPSLAWLFVARLLAGVTTGNISATTAYIADVTPPERRGQQFGLVGAMFGLGFILGPAVGGLLGAIWLRLPFLVAAALSLCNALYGFLVLPESLPPERRRAFSWRRANPLGALASLAGNRRALRLGLAWSCTWFGLGALQSAFVLSTALRFGWHTTENGAALAAAGLSQALVQGLLIRRLIGGLGEIRVALLGCLFAALAQSVFAFAFAGWMMYVGVVVSALGAINTPAIRALFSAQSGADRQGEAQGVLAALQSFTAIFAPLVGAALFSACTRPDAGIFFPGAPFLFAALTYLAAALIIRAIAPAAPPFPDDR</sequence>
<keyword evidence="5 8" id="KW-0812">Transmembrane</keyword>
<name>A0A8J4HCA2_9PROT</name>
<dbReference type="InterPro" id="IPR005829">
    <property type="entry name" value="Sugar_transporter_CS"/>
</dbReference>
<feature type="transmembrane region" description="Helical" evidence="8">
    <location>
        <begin position="391"/>
        <end position="412"/>
    </location>
</feature>
<dbReference type="GO" id="GO:0022857">
    <property type="term" value="F:transmembrane transporter activity"/>
    <property type="evidence" value="ECO:0007669"/>
    <property type="project" value="InterPro"/>
</dbReference>
<feature type="transmembrane region" description="Helical" evidence="8">
    <location>
        <begin position="235"/>
        <end position="261"/>
    </location>
</feature>